<name>A0AB39CDE2_9VIRU</name>
<proteinExistence type="predicted"/>
<evidence type="ECO:0000313" key="1">
    <source>
        <dbReference type="EMBL" id="XDJ14883.1"/>
    </source>
</evidence>
<organism evidence="1">
    <name type="scientific">Pseudomonas phage RVTF4</name>
    <dbReference type="NCBI Taxonomy" id="3236931"/>
    <lineage>
        <taxon>Viruses</taxon>
    </lineage>
</organism>
<accession>A0AB39CDE2</accession>
<reference evidence="1" key="1">
    <citation type="submission" date="2024-07" db="EMBL/GenBank/DDBJ databases">
        <authorList>
            <person name="Bringhurst R.M."/>
            <person name="Homer T.E."/>
        </authorList>
    </citation>
    <scope>NUCLEOTIDE SEQUENCE</scope>
</reference>
<dbReference type="EMBL" id="PQ015378">
    <property type="protein sequence ID" value="XDJ14883.1"/>
    <property type="molecule type" value="Genomic_DNA"/>
</dbReference>
<protein>
    <submittedName>
        <fullName evidence="1">Uncharacterized protein</fullName>
    </submittedName>
</protein>
<sequence>MQAKVTVRVPAHTLVDLNDYVGRQFGIKRHGAEVIVKLDKVTNRDVQLSYAKSEREDKFTVSQAKFRKFYSLLTSAKVEASVEEN</sequence>